<sequence length="399" mass="48132">MITQNEKKIRKIILFYFFLILFLNKIIVIYNCIGIKKNFKYNIFLINKNKYSSCFLNLYNTYNKNILNNFKEIIYNKEPSGIKTKKNTYLIYLQKKKKKHDKIEEILKKQVLNNKEQNTLENEDISKANEIKPKEKKKKKASNDKIVIDNQIRGNDSFSLKNYQIKKSIRDDIKEDEDEDDEDNEEENNHLDENGEEEQNEDENNNDEEEEEGEEKEEEITEEDIGNLNKMCLDKMNNVYNYIRKESYRFNLNNVSNVMFENEKVKINERIYIIKHICHIKKKENLFTITPYDPYFVNFIYQHFVKQYNELKFYIKDKSVFAIIPPISESLKNEIRTKIKSKIEDSKLTLRNVRKQMMDKLEKIKNKIGKDIYFKQKNYIQSLHDQTKKSIEKISEELK</sequence>
<evidence type="ECO:0000256" key="1">
    <source>
        <dbReference type="ARBA" id="ARBA00005912"/>
    </source>
</evidence>
<evidence type="ECO:0000259" key="5">
    <source>
        <dbReference type="Pfam" id="PF01765"/>
    </source>
</evidence>
<dbReference type="InterPro" id="IPR002661">
    <property type="entry name" value="Ribosome_recyc_fac"/>
</dbReference>
<proteinExistence type="inferred from homology"/>
<feature type="compositionally biased region" description="Acidic residues" evidence="3">
    <location>
        <begin position="174"/>
        <end position="186"/>
    </location>
</feature>
<comment type="similarity">
    <text evidence="1">Belongs to the RRF family.</text>
</comment>
<dbReference type="OMA" id="INHICHI"/>
<dbReference type="PANTHER" id="PTHR20982:SF3">
    <property type="entry name" value="MITOCHONDRIAL RIBOSOME RECYCLING FACTOR PSEUDO 1"/>
    <property type="match status" value="1"/>
</dbReference>
<protein>
    <submittedName>
        <fullName evidence="6">Ribosome-recycling factor, putative</fullName>
    </submittedName>
</protein>
<feature type="domain" description="Ribosome recycling factor" evidence="5">
    <location>
        <begin position="251"/>
        <end position="397"/>
    </location>
</feature>
<dbReference type="AlphaFoldDB" id="A0A1J1H205"/>
<evidence type="ECO:0000256" key="2">
    <source>
        <dbReference type="ARBA" id="ARBA00022917"/>
    </source>
</evidence>
<dbReference type="KEGG" id="prel:PRELSG_0414000"/>
<feature type="region of interest" description="Disordered" evidence="3">
    <location>
        <begin position="171"/>
        <end position="224"/>
    </location>
</feature>
<dbReference type="PANTHER" id="PTHR20982">
    <property type="entry name" value="RIBOSOME RECYCLING FACTOR"/>
    <property type="match status" value="1"/>
</dbReference>
<reference evidence="6 7" key="1">
    <citation type="submission" date="2015-04" db="EMBL/GenBank/DDBJ databases">
        <authorList>
            <consortium name="Pathogen Informatics"/>
        </authorList>
    </citation>
    <scope>NUCLEOTIDE SEQUENCE [LARGE SCALE GENOMIC DNA]</scope>
    <source>
        <strain evidence="6 7">SGS1</strain>
    </source>
</reference>
<feature type="transmembrane region" description="Helical" evidence="4">
    <location>
        <begin position="12"/>
        <end position="30"/>
    </location>
</feature>
<evidence type="ECO:0000313" key="7">
    <source>
        <dbReference type="Proteomes" id="UP000220158"/>
    </source>
</evidence>
<dbReference type="SUPFAM" id="SSF55194">
    <property type="entry name" value="Ribosome recycling factor, RRF"/>
    <property type="match status" value="1"/>
</dbReference>
<dbReference type="EMBL" id="LN835299">
    <property type="protein sequence ID" value="CRG98790.1"/>
    <property type="molecule type" value="Genomic_DNA"/>
</dbReference>
<dbReference type="Gene3D" id="1.10.132.20">
    <property type="entry name" value="Ribosome-recycling factor"/>
    <property type="match status" value="1"/>
</dbReference>
<name>A0A1J1H205_PLARL</name>
<dbReference type="GO" id="GO:0043023">
    <property type="term" value="F:ribosomal large subunit binding"/>
    <property type="evidence" value="ECO:0007669"/>
    <property type="project" value="TreeGrafter"/>
</dbReference>
<dbReference type="GeneID" id="39734890"/>
<dbReference type="Pfam" id="PF01765">
    <property type="entry name" value="RRF"/>
    <property type="match status" value="1"/>
</dbReference>
<keyword evidence="4" id="KW-0812">Transmembrane</keyword>
<dbReference type="VEuPathDB" id="PlasmoDB:PRELSG_0414000"/>
<feature type="compositionally biased region" description="Acidic residues" evidence="3">
    <location>
        <begin position="194"/>
        <end position="224"/>
    </location>
</feature>
<evidence type="ECO:0000256" key="3">
    <source>
        <dbReference type="SAM" id="MobiDB-lite"/>
    </source>
</evidence>
<dbReference type="GO" id="GO:0006412">
    <property type="term" value="P:translation"/>
    <property type="evidence" value="ECO:0007669"/>
    <property type="project" value="UniProtKB-KW"/>
</dbReference>
<dbReference type="Gene3D" id="3.30.1360.40">
    <property type="match status" value="1"/>
</dbReference>
<keyword evidence="4" id="KW-0472">Membrane</keyword>
<dbReference type="OrthoDB" id="372654at2759"/>
<dbReference type="GO" id="GO:0005739">
    <property type="term" value="C:mitochondrion"/>
    <property type="evidence" value="ECO:0007669"/>
    <property type="project" value="TreeGrafter"/>
</dbReference>
<keyword evidence="4" id="KW-1133">Transmembrane helix</keyword>
<keyword evidence="2" id="KW-0648">Protein biosynthesis</keyword>
<accession>A0A1J1H205</accession>
<dbReference type="RefSeq" id="XP_028531799.1">
    <property type="nucleotide sequence ID" value="XM_028680287.1"/>
</dbReference>
<keyword evidence="7" id="KW-1185">Reference proteome</keyword>
<gene>
    <name evidence="6" type="primary">RRF1</name>
    <name evidence="6" type="ORF">PRELSG_0414000</name>
</gene>
<evidence type="ECO:0000256" key="4">
    <source>
        <dbReference type="SAM" id="Phobius"/>
    </source>
</evidence>
<evidence type="ECO:0000313" key="6">
    <source>
        <dbReference type="EMBL" id="CRG98790.1"/>
    </source>
</evidence>
<dbReference type="InterPro" id="IPR036191">
    <property type="entry name" value="RRF_sf"/>
</dbReference>
<dbReference type="InterPro" id="IPR023584">
    <property type="entry name" value="Ribosome_recyc_fac_dom"/>
</dbReference>
<organism evidence="6 7">
    <name type="scientific">Plasmodium relictum</name>
    <dbReference type="NCBI Taxonomy" id="85471"/>
    <lineage>
        <taxon>Eukaryota</taxon>
        <taxon>Sar</taxon>
        <taxon>Alveolata</taxon>
        <taxon>Apicomplexa</taxon>
        <taxon>Aconoidasida</taxon>
        <taxon>Haemosporida</taxon>
        <taxon>Plasmodiidae</taxon>
        <taxon>Plasmodium</taxon>
        <taxon>Plasmodium (Haemamoeba)</taxon>
    </lineage>
</organism>
<dbReference type="Proteomes" id="UP000220158">
    <property type="component" value="Chromosome 4"/>
</dbReference>